<evidence type="ECO:0000256" key="6">
    <source>
        <dbReference type="ARBA" id="ARBA00023242"/>
    </source>
</evidence>
<dbReference type="InterPro" id="IPR015872">
    <property type="entry name" value="TFIIA_gsu_N"/>
</dbReference>
<name>A0A2X0LPY9_9BASI</name>
<dbReference type="InterPro" id="IPR009088">
    <property type="entry name" value="TFIIA_b-brl"/>
</dbReference>
<dbReference type="SUPFAM" id="SSF47396">
    <property type="entry name" value="Transcription factor IIA (TFIIA), alpha-helical domain"/>
    <property type="match status" value="1"/>
</dbReference>
<reference evidence="13" key="1">
    <citation type="submission" date="2016-10" db="EMBL/GenBank/DDBJ databases">
        <authorList>
            <person name="Jeantristanb JTB J.-T."/>
            <person name="Ricardo R."/>
        </authorList>
    </citation>
    <scope>NUCLEOTIDE SEQUENCE [LARGE SCALE GENOMIC DNA]</scope>
</reference>
<dbReference type="STRING" id="289078.A0A2X0LPY9"/>
<dbReference type="FunFam" id="1.10.287.190:FF:000001">
    <property type="entry name" value="Transcription initiation factor IIA subunit 2"/>
    <property type="match status" value="1"/>
</dbReference>
<gene>
    <name evidence="12" type="ORF">BZ3500_MVSOF-1268-A1-R1_CHR8-1G09743</name>
</gene>
<keyword evidence="5" id="KW-0804">Transcription</keyword>
<evidence type="ECO:0000313" key="12">
    <source>
        <dbReference type="EMBL" id="SCZ95707.1"/>
    </source>
</evidence>
<evidence type="ECO:0000256" key="2">
    <source>
        <dbReference type="ARBA" id="ARBA00007675"/>
    </source>
</evidence>
<dbReference type="GO" id="GO:0006367">
    <property type="term" value="P:transcription initiation at RNA polymerase II promoter"/>
    <property type="evidence" value="ECO:0007669"/>
    <property type="project" value="InterPro"/>
</dbReference>
<dbReference type="EMBL" id="FMWP01000087">
    <property type="protein sequence ID" value="SCZ95707.1"/>
    <property type="molecule type" value="Genomic_DNA"/>
</dbReference>
<evidence type="ECO:0000259" key="11">
    <source>
        <dbReference type="Pfam" id="PF02751"/>
    </source>
</evidence>
<evidence type="ECO:0000256" key="8">
    <source>
        <dbReference type="ARBA" id="ARBA00029848"/>
    </source>
</evidence>
<dbReference type="OrthoDB" id="586585at2759"/>
<dbReference type="PANTHER" id="PTHR10966">
    <property type="entry name" value="TRANSCRIPTION INITIATION FACTOR IIA SUBUNIT 2"/>
    <property type="match status" value="1"/>
</dbReference>
<keyword evidence="6" id="KW-0539">Nucleus</keyword>
<comment type="subcellular location">
    <subcellularLocation>
        <location evidence="1">Nucleus</location>
    </subcellularLocation>
</comment>
<feature type="domain" description="Transcription initiation factor IIA gamma subunit C-terminal" evidence="11">
    <location>
        <begin position="78"/>
        <end position="120"/>
    </location>
</feature>
<comment type="function">
    <text evidence="7">TFIIA is a component of the transcription machinery of RNA polymerase II and plays an important role in transcriptional activation. TFIIA in a complex with TBP mediates transcriptional activity.</text>
</comment>
<accession>A0A2X0LPY9</accession>
<protein>
    <recommendedName>
        <fullName evidence="3">Transcription initiation factor IIA subunit 2</fullName>
    </recommendedName>
    <alternativeName>
        <fullName evidence="9">General transcription factor IIA subunit 2</fullName>
    </alternativeName>
    <alternativeName>
        <fullName evidence="8">Transcription initiation factor IIA small chain</fullName>
    </alternativeName>
</protein>
<dbReference type="InterPro" id="IPR015871">
    <property type="entry name" value="TFIIA_gsu_C"/>
</dbReference>
<dbReference type="AlphaFoldDB" id="A0A2X0LPY9"/>
<dbReference type="Pfam" id="PF02751">
    <property type="entry name" value="TFIIA_gamma_C"/>
    <property type="match status" value="1"/>
</dbReference>
<feature type="domain" description="Transcription initiation factor IIA gamma subunit N-terminal" evidence="10">
    <location>
        <begin position="19"/>
        <end position="62"/>
    </location>
</feature>
<comment type="similarity">
    <text evidence="2">Belongs to the TFIIA subunit 2 family.</text>
</comment>
<evidence type="ECO:0000256" key="5">
    <source>
        <dbReference type="ARBA" id="ARBA00023163"/>
    </source>
</evidence>
<evidence type="ECO:0000256" key="1">
    <source>
        <dbReference type="ARBA" id="ARBA00004123"/>
    </source>
</evidence>
<organism evidence="12 13">
    <name type="scientific">Microbotryum saponariae</name>
    <dbReference type="NCBI Taxonomy" id="289078"/>
    <lineage>
        <taxon>Eukaryota</taxon>
        <taxon>Fungi</taxon>
        <taxon>Dikarya</taxon>
        <taxon>Basidiomycota</taxon>
        <taxon>Pucciniomycotina</taxon>
        <taxon>Microbotryomycetes</taxon>
        <taxon>Microbotryales</taxon>
        <taxon>Microbotryaceae</taxon>
        <taxon>Microbotryum</taxon>
    </lineage>
</organism>
<evidence type="ECO:0000259" key="10">
    <source>
        <dbReference type="Pfam" id="PF02268"/>
    </source>
</evidence>
<evidence type="ECO:0000256" key="3">
    <source>
        <dbReference type="ARBA" id="ARBA00019928"/>
    </source>
</evidence>
<dbReference type="Gene3D" id="1.10.287.190">
    <property type="entry name" value="Transcription factor IIA gamma subunit, alpha-helical domain"/>
    <property type="match status" value="1"/>
</dbReference>
<evidence type="ECO:0000256" key="7">
    <source>
        <dbReference type="ARBA" id="ARBA00024733"/>
    </source>
</evidence>
<evidence type="ECO:0000256" key="4">
    <source>
        <dbReference type="ARBA" id="ARBA00023015"/>
    </source>
</evidence>
<proteinExistence type="inferred from homology"/>
<dbReference type="SUPFAM" id="SSF50784">
    <property type="entry name" value="Transcription factor IIA (TFIIA), beta-barrel domain"/>
    <property type="match status" value="1"/>
</dbReference>
<dbReference type="GO" id="GO:0005672">
    <property type="term" value="C:transcription factor TFIIA complex"/>
    <property type="evidence" value="ECO:0007669"/>
    <property type="project" value="InterPro"/>
</dbReference>
<keyword evidence="4" id="KW-0805">Transcription regulation</keyword>
<dbReference type="InterPro" id="IPR009083">
    <property type="entry name" value="TFIIA_a-hlx"/>
</dbReference>
<evidence type="ECO:0000313" key="13">
    <source>
        <dbReference type="Proteomes" id="UP000249723"/>
    </source>
</evidence>
<dbReference type="InterPro" id="IPR003194">
    <property type="entry name" value="TFIIA_gsu"/>
</dbReference>
<dbReference type="CDD" id="cd10145">
    <property type="entry name" value="TFIIA_gamma_N"/>
    <property type="match status" value="1"/>
</dbReference>
<keyword evidence="13" id="KW-1185">Reference proteome</keyword>
<dbReference type="Pfam" id="PF02268">
    <property type="entry name" value="TFIIA_gamma_N"/>
    <property type="match status" value="1"/>
</dbReference>
<evidence type="ECO:0000256" key="9">
    <source>
        <dbReference type="ARBA" id="ARBA00032215"/>
    </source>
</evidence>
<sequence length="127" mass="13787">MSSSKAGSSTVGTTAQNPFYQAYRRSSLGLALMESLDELIQSGHLSPQLALKLLAQFDKSATLAFSSHLKTKATVRSPLKVYNHVEDVWTFTLDRPTFKLENNAETVVGRGRCKIVALKAGSADLKA</sequence>
<dbReference type="CDD" id="cd10014">
    <property type="entry name" value="TFIIA_gamma_C"/>
    <property type="match status" value="1"/>
</dbReference>
<dbReference type="Gene3D" id="2.30.18.10">
    <property type="entry name" value="Transcription factor IIA (TFIIA), beta-barrel domain"/>
    <property type="match status" value="1"/>
</dbReference>
<dbReference type="Proteomes" id="UP000249723">
    <property type="component" value="Unassembled WGS sequence"/>
</dbReference>